<feature type="region of interest" description="Disordered" evidence="12">
    <location>
        <begin position="1157"/>
        <end position="1201"/>
    </location>
</feature>
<evidence type="ECO:0000256" key="12">
    <source>
        <dbReference type="SAM" id="MobiDB-lite"/>
    </source>
</evidence>
<dbReference type="Proteomes" id="UP000186303">
    <property type="component" value="Chromosome 6"/>
</dbReference>
<dbReference type="InterPro" id="IPR000719">
    <property type="entry name" value="Prot_kinase_dom"/>
</dbReference>
<dbReference type="CDD" id="cd14210">
    <property type="entry name" value="PKc_DYRK"/>
    <property type="match status" value="1"/>
</dbReference>
<dbReference type="PANTHER" id="PTHR24058">
    <property type="entry name" value="DUAL SPECIFICITY PROTEIN KINASE"/>
    <property type="match status" value="1"/>
</dbReference>
<dbReference type="EC" id="2.7.12.1" evidence="2"/>
<keyword evidence="5 11" id="KW-0547">Nucleotide-binding</keyword>
<dbReference type="PROSITE" id="PS00108">
    <property type="entry name" value="PROTEIN_KINASE_ST"/>
    <property type="match status" value="1"/>
</dbReference>
<feature type="compositionally biased region" description="Polar residues" evidence="12">
    <location>
        <begin position="183"/>
        <end position="195"/>
    </location>
</feature>
<dbReference type="EMBL" id="LT671826">
    <property type="protein sequence ID" value="SHO79433.1"/>
    <property type="molecule type" value="Genomic_DNA"/>
</dbReference>
<feature type="region of interest" description="Disordered" evidence="12">
    <location>
        <begin position="292"/>
        <end position="666"/>
    </location>
</feature>
<feature type="compositionally biased region" description="Polar residues" evidence="12">
    <location>
        <begin position="636"/>
        <end position="655"/>
    </location>
</feature>
<feature type="region of interest" description="Disordered" evidence="12">
    <location>
        <begin position="1"/>
        <end position="64"/>
    </location>
</feature>
<dbReference type="GO" id="GO:0005856">
    <property type="term" value="C:cytoskeleton"/>
    <property type="evidence" value="ECO:0007669"/>
    <property type="project" value="TreeGrafter"/>
</dbReference>
<dbReference type="VEuPathDB" id="FungiDB:MSYG_3782"/>
<feature type="binding site" evidence="11">
    <location>
        <position position="884"/>
    </location>
    <ligand>
        <name>ATP</name>
        <dbReference type="ChEBI" id="CHEBI:30616"/>
    </ligand>
</feature>
<dbReference type="GO" id="GO:0005737">
    <property type="term" value="C:cytoplasm"/>
    <property type="evidence" value="ECO:0007669"/>
    <property type="project" value="TreeGrafter"/>
</dbReference>
<dbReference type="PROSITE" id="PS50011">
    <property type="entry name" value="PROTEIN_KINASE_DOM"/>
    <property type="match status" value="1"/>
</dbReference>
<dbReference type="AlphaFoldDB" id="A0A1M8AAR2"/>
<evidence type="ECO:0000256" key="3">
    <source>
        <dbReference type="ARBA" id="ARBA00022527"/>
    </source>
</evidence>
<dbReference type="STRING" id="1230383.A0A1M8AAR2"/>
<sequence length="1201" mass="132679">MQPTPPMRPDISGRVSGSSYPGSPAQAPGPPHMSPAYPRTPASVQWESPRSPPSGTMVPSPVLYDRTGQVGLGELATPRWMLTQGTHEPLMTPPSGPLPRRALLQDTSLADPHAASASSTAARHSRAISYSIDRSKGGTDMIPASLPSFTSMQFDNLMPQETLYHIQDPSHQSPSLPKVASPANRTHQRQPSLGVNPSIGHAALLPPPLMQAHPYEASSDTSGADLVHDVQHLEVSDAYTPATTAPQPDNKSLDDVFTGQMPPMMPTMTLASQEWPLSSDLAERPAFSRLEKEAGADQTRWSVMPNSGENPLSDNMSPPTGHMLSPSSPMATPSVSQTHPAPPPVPDASPRPPKSPRWRRQSSSAHDDDGDESISIAGRLSRRSLMALGSIFKVSPRRDKVKEDTKLETLETDASSTPSRASRISLTRRRRQSTHLRTSRAPESDAVHAGENDTVPPDVPPSALPVSAPYGAAQAGRRDATDAAPPSRTEPSPYYTAKAQGSRIPRASSMMRVLHRKPAEADEKMPSMPTSASMQSVSSISESPSQRMLAARASLMPEQNGMLRRHAEDIGSPAVARSVRKSHASSEAMEALRRQRQLAATPKEKGAPRSRQERTPGSIPSSGVVAAGSRVEQPMHVSSQRDQATEALRQSQDESASAARMREHGADGAEFTTHTLSSEMPATQATPGSLPNAVTPAASTASVSRLYVPESGIPVPTNMRRRSSSVQSRRTTRTPMFVDDTAAADEEMERHVQRLYRRKLAAGARQEDLDKHFSFPQPVAASKRLSPRQAEVIYGNHLCPYEMQEMKEYENIYYLGSFARHKHYAVPTKPERNYGYDDERGDYIVNIRDHLAYRYEIIKLLGRGSFGQVLQCRDHKTGRYVAIKLIRNKRRFHHQAVVEVKIMKHLTEADSDGRHHVVHMSDSFTFRHHLCVTMELLSINLYELIKANNFEGFSTTLIRRFAYQTLTCLSLMWQARIVHCDLKPENILLVHPRHSEIRVIDFGSSCFEDEKVYTYIQSRFYRSPEVILGVDYHMAIDMWSLGCILVELHTGYPIFPGENEQDQLACMMEVLGVPDRGLLERSTRCKLFFDSTGAPRPVVTSRGQKRRPNSKSLISAVRSNDELFLDFVARCLTWDPERRLQPEAALRHPWFLQRAELGGAPPRVPSTRRVPRSDAPRSDGSLLPRATPAGMTVRSNEGSTR</sequence>
<evidence type="ECO:0000256" key="6">
    <source>
        <dbReference type="ARBA" id="ARBA00022777"/>
    </source>
</evidence>
<dbReference type="Gene3D" id="3.30.200.20">
    <property type="entry name" value="Phosphorylase Kinase, domain 1"/>
    <property type="match status" value="1"/>
</dbReference>
<dbReference type="InterPro" id="IPR011009">
    <property type="entry name" value="Kinase-like_dom_sf"/>
</dbReference>
<feature type="region of interest" description="Disordered" evidence="12">
    <location>
        <begin position="239"/>
        <end position="264"/>
    </location>
</feature>
<dbReference type="OrthoDB" id="9332038at2759"/>
<evidence type="ECO:0000256" key="2">
    <source>
        <dbReference type="ARBA" id="ARBA00013203"/>
    </source>
</evidence>
<comment type="similarity">
    <text evidence="1">Belongs to the protein kinase superfamily. CMGC Ser/Thr protein kinase family. MNB/DYRK subfamily.</text>
</comment>
<feature type="compositionally biased region" description="Basic and acidic residues" evidence="12">
    <location>
        <begin position="396"/>
        <end position="409"/>
    </location>
</feature>
<dbReference type="Gene3D" id="1.10.510.10">
    <property type="entry name" value="Transferase(Phosphotransferase) domain 1"/>
    <property type="match status" value="1"/>
</dbReference>
<keyword evidence="7 11" id="KW-0067">ATP-binding</keyword>
<dbReference type="InterPro" id="IPR042521">
    <property type="entry name" value="DYRK"/>
</dbReference>
<dbReference type="PANTHER" id="PTHR24058:SF22">
    <property type="entry name" value="DUAL SPECIFICITY TYROSINE-PHOSPHORYLATION-REGULATED KINASE 4"/>
    <property type="match status" value="1"/>
</dbReference>
<dbReference type="SUPFAM" id="SSF56112">
    <property type="entry name" value="Protein kinase-like (PK-like)"/>
    <property type="match status" value="1"/>
</dbReference>
<dbReference type="PROSITE" id="PS00107">
    <property type="entry name" value="PROTEIN_KINASE_ATP"/>
    <property type="match status" value="1"/>
</dbReference>
<comment type="catalytic activity">
    <reaction evidence="10">
        <text>L-tyrosyl-[protein] + ATP = O-phospho-L-tyrosyl-[protein] + ADP + H(+)</text>
        <dbReference type="Rhea" id="RHEA:10596"/>
        <dbReference type="Rhea" id="RHEA-COMP:10136"/>
        <dbReference type="Rhea" id="RHEA-COMP:20101"/>
        <dbReference type="ChEBI" id="CHEBI:15378"/>
        <dbReference type="ChEBI" id="CHEBI:30616"/>
        <dbReference type="ChEBI" id="CHEBI:46858"/>
        <dbReference type="ChEBI" id="CHEBI:61978"/>
        <dbReference type="ChEBI" id="CHEBI:456216"/>
        <dbReference type="EC" id="2.7.12.1"/>
    </reaction>
</comment>
<feature type="compositionally biased region" description="Basic residues" evidence="12">
    <location>
        <begin position="426"/>
        <end position="438"/>
    </location>
</feature>
<dbReference type="InterPro" id="IPR017441">
    <property type="entry name" value="Protein_kinase_ATP_BS"/>
</dbReference>
<feature type="domain" description="Protein kinase" evidence="13">
    <location>
        <begin position="855"/>
        <end position="1151"/>
    </location>
</feature>
<feature type="compositionally biased region" description="Polar residues" evidence="12">
    <location>
        <begin position="241"/>
        <end position="250"/>
    </location>
</feature>
<evidence type="ECO:0000256" key="1">
    <source>
        <dbReference type="ARBA" id="ARBA00008867"/>
    </source>
</evidence>
<gene>
    <name evidence="14" type="ORF">MSYG_3782</name>
</gene>
<dbReference type="InterPro" id="IPR050494">
    <property type="entry name" value="Ser_Thr_dual-spec_kinase"/>
</dbReference>
<dbReference type="InterPro" id="IPR008271">
    <property type="entry name" value="Ser/Thr_kinase_AS"/>
</dbReference>
<feature type="compositionally biased region" description="Pro residues" evidence="12">
    <location>
        <begin position="340"/>
        <end position="353"/>
    </location>
</feature>
<keyword evidence="6 14" id="KW-0418">Kinase</keyword>
<dbReference type="GO" id="GO:0005524">
    <property type="term" value="F:ATP binding"/>
    <property type="evidence" value="ECO:0007669"/>
    <property type="project" value="UniProtKB-UniRule"/>
</dbReference>
<feature type="compositionally biased region" description="Polar residues" evidence="12">
    <location>
        <begin position="299"/>
        <end position="318"/>
    </location>
</feature>
<dbReference type="SMART" id="SM00220">
    <property type="entry name" value="S_TKc"/>
    <property type="match status" value="1"/>
</dbReference>
<evidence type="ECO:0000256" key="4">
    <source>
        <dbReference type="ARBA" id="ARBA00022679"/>
    </source>
</evidence>
<reference evidence="15" key="1">
    <citation type="journal article" date="2017" name="Nucleic Acids Res.">
        <title>Proteogenomics produces comprehensive and highly accurate protein-coding gene annotation in a complete genome assembly of Malassezia sympodialis.</title>
        <authorList>
            <person name="Zhu Y."/>
            <person name="Engstroem P.G."/>
            <person name="Tellgren-Roth C."/>
            <person name="Baudo C.D."/>
            <person name="Kennell J.C."/>
            <person name="Sun S."/>
            <person name="Billmyre R.B."/>
            <person name="Schroeder M.S."/>
            <person name="Andersson A."/>
            <person name="Holm T."/>
            <person name="Sigurgeirsson B."/>
            <person name="Wu G."/>
            <person name="Sankaranarayanan S.R."/>
            <person name="Siddharthan R."/>
            <person name="Sanyal K."/>
            <person name="Lundeberg J."/>
            <person name="Nystedt B."/>
            <person name="Boekhout T."/>
            <person name="Dawson T.L. Jr."/>
            <person name="Heitman J."/>
            <person name="Scheynius A."/>
            <person name="Lehtioe J."/>
        </authorList>
    </citation>
    <scope>NUCLEOTIDE SEQUENCE [LARGE SCALE GENOMIC DNA]</scope>
    <source>
        <strain evidence="15">ATCC 42132</strain>
    </source>
</reference>
<dbReference type="GO" id="GO:0004712">
    <property type="term" value="F:protein serine/threonine/tyrosine kinase activity"/>
    <property type="evidence" value="ECO:0007669"/>
    <property type="project" value="UniProtKB-EC"/>
</dbReference>
<keyword evidence="15" id="KW-1185">Reference proteome</keyword>
<evidence type="ECO:0000256" key="8">
    <source>
        <dbReference type="ARBA" id="ARBA00049003"/>
    </source>
</evidence>
<keyword evidence="3" id="KW-0723">Serine/threonine-protein kinase</keyword>
<dbReference type="Pfam" id="PF00069">
    <property type="entry name" value="Pkinase"/>
    <property type="match status" value="1"/>
</dbReference>
<comment type="catalytic activity">
    <reaction evidence="8">
        <text>L-seryl-[protein] + ATP = O-phospho-L-seryl-[protein] + ADP + H(+)</text>
        <dbReference type="Rhea" id="RHEA:17989"/>
        <dbReference type="Rhea" id="RHEA-COMP:9863"/>
        <dbReference type="Rhea" id="RHEA-COMP:11604"/>
        <dbReference type="ChEBI" id="CHEBI:15378"/>
        <dbReference type="ChEBI" id="CHEBI:29999"/>
        <dbReference type="ChEBI" id="CHEBI:30616"/>
        <dbReference type="ChEBI" id="CHEBI:83421"/>
        <dbReference type="ChEBI" id="CHEBI:456216"/>
        <dbReference type="EC" id="2.7.12.1"/>
    </reaction>
</comment>
<evidence type="ECO:0000256" key="11">
    <source>
        <dbReference type="PROSITE-ProRule" id="PRU10141"/>
    </source>
</evidence>
<evidence type="ECO:0000313" key="15">
    <source>
        <dbReference type="Proteomes" id="UP000186303"/>
    </source>
</evidence>
<evidence type="ECO:0000259" key="13">
    <source>
        <dbReference type="PROSITE" id="PS50011"/>
    </source>
</evidence>
<dbReference type="GO" id="GO:0004674">
    <property type="term" value="F:protein serine/threonine kinase activity"/>
    <property type="evidence" value="ECO:0007669"/>
    <property type="project" value="UniProtKB-KW"/>
</dbReference>
<protein>
    <recommendedName>
        <fullName evidence="2">dual-specificity kinase</fullName>
        <ecNumber evidence="2">2.7.12.1</ecNumber>
    </recommendedName>
</protein>
<feature type="compositionally biased region" description="Low complexity" evidence="12">
    <location>
        <begin position="531"/>
        <end position="545"/>
    </location>
</feature>
<feature type="compositionally biased region" description="Basic and acidic residues" evidence="12">
    <location>
        <begin position="602"/>
        <end position="614"/>
    </location>
</feature>
<dbReference type="FunFam" id="1.10.510.10:FF:000112">
    <property type="entry name" value="Putative dual specificity tyrosine-phosphorylation-regulated kinase 2"/>
    <property type="match status" value="1"/>
</dbReference>
<organism evidence="14 15">
    <name type="scientific">Malassezia sympodialis (strain ATCC 42132)</name>
    <name type="common">Atopic eczema-associated yeast</name>
    <dbReference type="NCBI Taxonomy" id="1230383"/>
    <lineage>
        <taxon>Eukaryota</taxon>
        <taxon>Fungi</taxon>
        <taxon>Dikarya</taxon>
        <taxon>Basidiomycota</taxon>
        <taxon>Ustilaginomycotina</taxon>
        <taxon>Malasseziomycetes</taxon>
        <taxon>Malasseziales</taxon>
        <taxon>Malasseziaceae</taxon>
        <taxon>Malassezia</taxon>
    </lineage>
</organism>
<feature type="compositionally biased region" description="Polar residues" evidence="12">
    <location>
        <begin position="325"/>
        <end position="339"/>
    </location>
</feature>
<keyword evidence="4" id="KW-0808">Transferase</keyword>
<accession>A0A1M8AAR2</accession>
<evidence type="ECO:0000313" key="14">
    <source>
        <dbReference type="EMBL" id="SHO79433.1"/>
    </source>
</evidence>
<proteinExistence type="inferred from homology"/>
<feature type="region of interest" description="Disordered" evidence="12">
    <location>
        <begin position="167"/>
        <end position="196"/>
    </location>
</feature>
<feature type="compositionally biased region" description="Basic and acidic residues" evidence="12">
    <location>
        <begin position="440"/>
        <end position="451"/>
    </location>
</feature>
<dbReference type="OMA" id="QARIVHC"/>
<evidence type="ECO:0000256" key="10">
    <source>
        <dbReference type="ARBA" id="ARBA00051680"/>
    </source>
</evidence>
<name>A0A1M8AAR2_MALS4</name>
<evidence type="ECO:0000256" key="5">
    <source>
        <dbReference type="ARBA" id="ARBA00022741"/>
    </source>
</evidence>
<comment type="catalytic activity">
    <reaction evidence="9">
        <text>L-threonyl-[protein] + ATP = O-phospho-L-threonyl-[protein] + ADP + H(+)</text>
        <dbReference type="Rhea" id="RHEA:46608"/>
        <dbReference type="Rhea" id="RHEA-COMP:11060"/>
        <dbReference type="Rhea" id="RHEA-COMP:11605"/>
        <dbReference type="ChEBI" id="CHEBI:15378"/>
        <dbReference type="ChEBI" id="CHEBI:30013"/>
        <dbReference type="ChEBI" id="CHEBI:30616"/>
        <dbReference type="ChEBI" id="CHEBI:61977"/>
        <dbReference type="ChEBI" id="CHEBI:456216"/>
        <dbReference type="EC" id="2.7.12.1"/>
    </reaction>
</comment>
<dbReference type="Gene3D" id="3.30.10.30">
    <property type="entry name" value="DYRK"/>
    <property type="match status" value="1"/>
</dbReference>
<evidence type="ECO:0000256" key="9">
    <source>
        <dbReference type="ARBA" id="ARBA00049308"/>
    </source>
</evidence>
<evidence type="ECO:0000256" key="7">
    <source>
        <dbReference type="ARBA" id="ARBA00022840"/>
    </source>
</evidence>